<comment type="caution">
    <text evidence="1">The sequence shown here is derived from an EMBL/GenBank/DDBJ whole genome shotgun (WGS) entry which is preliminary data.</text>
</comment>
<dbReference type="EMBL" id="JABBFW010000013">
    <property type="protein sequence ID" value="NML16893.1"/>
    <property type="molecule type" value="Genomic_DNA"/>
</dbReference>
<evidence type="ECO:0000313" key="2">
    <source>
        <dbReference type="Proteomes" id="UP000574067"/>
    </source>
</evidence>
<proteinExistence type="predicted"/>
<organism evidence="1 2">
    <name type="scientific">Azohydromonas caseinilytica</name>
    <dbReference type="NCBI Taxonomy" id="2728836"/>
    <lineage>
        <taxon>Bacteria</taxon>
        <taxon>Pseudomonadati</taxon>
        <taxon>Pseudomonadota</taxon>
        <taxon>Betaproteobacteria</taxon>
        <taxon>Burkholderiales</taxon>
        <taxon>Sphaerotilaceae</taxon>
        <taxon>Azohydromonas</taxon>
    </lineage>
</organism>
<dbReference type="RefSeq" id="WP_169161791.1">
    <property type="nucleotide sequence ID" value="NZ_JABBFW010000013.1"/>
</dbReference>
<sequence length="153" mass="17634">MSHIHPRARYRPPSTSFFAGFGPAAPARLRQDEASELESLADLLQHFWTQLNRARIQHLCQALSEGSLQALWRDRIREIQALIERVGVLTQDRAVEGLERVRGAVEDWEQQVRRFVAGPVKMADYCILQNRLETMARAIDLCVRMWQLQQGRG</sequence>
<gene>
    <name evidence="1" type="ORF">HHL10_18080</name>
</gene>
<evidence type="ECO:0000313" key="1">
    <source>
        <dbReference type="EMBL" id="NML16893.1"/>
    </source>
</evidence>
<name>A0A848FF56_9BURK</name>
<keyword evidence="2" id="KW-1185">Reference proteome</keyword>
<reference evidence="1 2" key="1">
    <citation type="submission" date="2020-04" db="EMBL/GenBank/DDBJ databases">
        <title>Azohydromonas sp. isolated from soil.</title>
        <authorList>
            <person name="Dahal R.H."/>
        </authorList>
    </citation>
    <scope>NUCLEOTIDE SEQUENCE [LARGE SCALE GENOMIC DNA]</scope>
    <source>
        <strain evidence="1 2">G-1-1-14</strain>
    </source>
</reference>
<dbReference type="AlphaFoldDB" id="A0A848FF56"/>
<accession>A0A848FF56</accession>
<dbReference type="Proteomes" id="UP000574067">
    <property type="component" value="Unassembled WGS sequence"/>
</dbReference>
<protein>
    <submittedName>
        <fullName evidence="1">Uncharacterized protein</fullName>
    </submittedName>
</protein>